<evidence type="ECO:0000259" key="8">
    <source>
        <dbReference type="Pfam" id="PF15276"/>
    </source>
</evidence>
<organism evidence="9 10">
    <name type="scientific">Notothenia coriiceps</name>
    <name type="common">black rockcod</name>
    <dbReference type="NCBI Taxonomy" id="8208"/>
    <lineage>
        <taxon>Eukaryota</taxon>
        <taxon>Metazoa</taxon>
        <taxon>Chordata</taxon>
        <taxon>Craniata</taxon>
        <taxon>Vertebrata</taxon>
        <taxon>Euteleostomi</taxon>
        <taxon>Actinopterygii</taxon>
        <taxon>Neopterygii</taxon>
        <taxon>Teleostei</taxon>
        <taxon>Neoteleostei</taxon>
        <taxon>Acanthomorphata</taxon>
        <taxon>Eupercaria</taxon>
        <taxon>Perciformes</taxon>
        <taxon>Notothenioidei</taxon>
        <taxon>Nototheniidae</taxon>
        <taxon>Notothenia</taxon>
    </lineage>
</organism>
<dbReference type="OrthoDB" id="6288785at2759"/>
<reference evidence="10" key="1">
    <citation type="submission" date="2025-08" db="UniProtKB">
        <authorList>
            <consortium name="RefSeq"/>
        </authorList>
    </citation>
    <scope>IDENTIFICATION</scope>
    <source>
        <tissue evidence="10">Muscle</tissue>
    </source>
</reference>
<protein>
    <submittedName>
        <fullName evidence="10">Antigen KI-67-like</fullName>
    </submittedName>
</protein>
<dbReference type="GO" id="GO:0005634">
    <property type="term" value="C:nucleus"/>
    <property type="evidence" value="ECO:0007669"/>
    <property type="project" value="UniProtKB-SubCell"/>
</dbReference>
<accession>A0A6I9Q5U2</accession>
<evidence type="ECO:0000256" key="1">
    <source>
        <dbReference type="ARBA" id="ARBA00004123"/>
    </source>
</evidence>
<keyword evidence="3" id="KW-0597">Phosphoprotein</keyword>
<dbReference type="KEGG" id="ncc:104967703"/>
<name>A0A6I9Q5U2_9TELE</name>
<dbReference type="GO" id="GO:0007088">
    <property type="term" value="P:regulation of mitotic nuclear division"/>
    <property type="evidence" value="ECO:0007669"/>
    <property type="project" value="TreeGrafter"/>
</dbReference>
<dbReference type="GO" id="GO:0005694">
    <property type="term" value="C:chromosome"/>
    <property type="evidence" value="ECO:0007669"/>
    <property type="project" value="TreeGrafter"/>
</dbReference>
<comment type="subcellular location">
    <subcellularLocation>
        <location evidence="1">Nucleus</location>
    </subcellularLocation>
</comment>
<keyword evidence="9" id="KW-1185">Reference proteome</keyword>
<feature type="compositionally biased region" description="Low complexity" evidence="7">
    <location>
        <begin position="287"/>
        <end position="308"/>
    </location>
</feature>
<keyword evidence="6" id="KW-0131">Cell cycle</keyword>
<dbReference type="AlphaFoldDB" id="A0A6I9Q5U2"/>
<keyword evidence="4" id="KW-0832">Ubl conjugation</keyword>
<evidence type="ECO:0000256" key="3">
    <source>
        <dbReference type="ARBA" id="ARBA00022553"/>
    </source>
</evidence>
<dbReference type="InterPro" id="IPR029334">
    <property type="entry name" value="PP1-bd"/>
</dbReference>
<dbReference type="PANTHER" id="PTHR21603:SF17">
    <property type="entry name" value="PROLIFERATION MARKER PROTEIN KI-67"/>
    <property type="match status" value="1"/>
</dbReference>
<feature type="compositionally biased region" description="Polar residues" evidence="7">
    <location>
        <begin position="27"/>
        <end position="36"/>
    </location>
</feature>
<evidence type="ECO:0000313" key="9">
    <source>
        <dbReference type="Proteomes" id="UP000504611"/>
    </source>
</evidence>
<sequence>PHLKDGTNQENIQRSLDKTMEVEPKQDSSLQQSKTASPFGDLYQMIKQSLDVKTPRKSSASVLQTPTSRFCTPRPVSVRKNEGKAVISTEDKSTPQKEEAKVSAVAEETKKAENVGNTTPKSAKKQRRSLQTPSTEMAAPENAAQSEETTLQKRVRTPPQRFTCEESPVRRRSKEATPAVTKEQEETSPITEKVKEKSKKRKSGEVVSDTPGPDMKRKRVSFGGTLCPELFDKRLPPDSPLRKGATPRVSKTKNSLLRRASASGLLEFEDEESPEKKKTPAKKSPKSRTPSPKAARGRSSSVGGSPAVLTQSVQGRFSVSRIITPSPGAEDVVPVTPKVTRRRSTSRETPSGATLMRRRSGISRASMKVNNSWADIVRFGPTKHQVFAPVIHMVTKKTTKAAVPKPQ</sequence>
<feature type="region of interest" description="Disordered" evidence="7">
    <location>
        <begin position="1"/>
        <end position="355"/>
    </location>
</feature>
<keyword evidence="5" id="KW-0539">Nucleus</keyword>
<feature type="non-terminal residue" evidence="10">
    <location>
        <position position="407"/>
    </location>
</feature>
<evidence type="ECO:0000256" key="5">
    <source>
        <dbReference type="ARBA" id="ARBA00023242"/>
    </source>
</evidence>
<evidence type="ECO:0000256" key="4">
    <source>
        <dbReference type="ARBA" id="ARBA00022843"/>
    </source>
</evidence>
<evidence type="ECO:0000313" key="10">
    <source>
        <dbReference type="RefSeq" id="XP_010795519.1"/>
    </source>
</evidence>
<evidence type="ECO:0000256" key="6">
    <source>
        <dbReference type="ARBA" id="ARBA00023306"/>
    </source>
</evidence>
<feature type="compositionally biased region" description="Low complexity" evidence="7">
    <location>
        <begin position="255"/>
        <end position="266"/>
    </location>
</feature>
<dbReference type="RefSeq" id="XP_010795519.1">
    <property type="nucleotide sequence ID" value="XM_010797217.1"/>
</dbReference>
<evidence type="ECO:0000256" key="7">
    <source>
        <dbReference type="SAM" id="MobiDB-lite"/>
    </source>
</evidence>
<feature type="compositionally biased region" description="Basic and acidic residues" evidence="7">
    <location>
        <begin position="79"/>
        <end position="113"/>
    </location>
</feature>
<dbReference type="Proteomes" id="UP000504611">
    <property type="component" value="Unplaced"/>
</dbReference>
<dbReference type="Pfam" id="PF15276">
    <property type="entry name" value="PP1_bind"/>
    <property type="match status" value="1"/>
</dbReference>
<feature type="compositionally biased region" description="Polar residues" evidence="7">
    <location>
        <begin position="309"/>
        <end position="323"/>
    </location>
</feature>
<gene>
    <name evidence="10" type="primary">LOC104967703</name>
</gene>
<dbReference type="GO" id="GO:0051983">
    <property type="term" value="P:regulation of chromosome segregation"/>
    <property type="evidence" value="ECO:0007669"/>
    <property type="project" value="TreeGrafter"/>
</dbReference>
<feature type="domain" description="PP1-binding" evidence="8">
    <location>
        <begin position="216"/>
        <end position="256"/>
    </location>
</feature>
<evidence type="ECO:0000256" key="2">
    <source>
        <dbReference type="ARBA" id="ARBA00022499"/>
    </source>
</evidence>
<feature type="compositionally biased region" description="Polar residues" evidence="7">
    <location>
        <begin position="57"/>
        <end position="70"/>
    </location>
</feature>
<dbReference type="GeneID" id="104967703"/>
<keyword evidence="2" id="KW-1017">Isopeptide bond</keyword>
<dbReference type="PANTHER" id="PTHR21603">
    <property type="entry name" value="ANTIGEN KI-67-LIKE PROTEIN"/>
    <property type="match status" value="1"/>
</dbReference>
<feature type="compositionally biased region" description="Basic and acidic residues" evidence="7">
    <location>
        <begin position="15"/>
        <end position="26"/>
    </location>
</feature>
<proteinExistence type="predicted"/>
<feature type="non-terminal residue" evidence="10">
    <location>
        <position position="1"/>
    </location>
</feature>